<evidence type="ECO:0008006" key="4">
    <source>
        <dbReference type="Google" id="ProtNLM"/>
    </source>
</evidence>
<dbReference type="RefSeq" id="WP_382401216.1">
    <property type="nucleotide sequence ID" value="NZ_JBHSWH010000001.1"/>
</dbReference>
<dbReference type="Proteomes" id="UP001596298">
    <property type="component" value="Unassembled WGS sequence"/>
</dbReference>
<name>A0ABW2AG19_9MICO</name>
<evidence type="ECO:0000256" key="1">
    <source>
        <dbReference type="SAM" id="MobiDB-lite"/>
    </source>
</evidence>
<evidence type="ECO:0000313" key="2">
    <source>
        <dbReference type="EMBL" id="MFC6705777.1"/>
    </source>
</evidence>
<evidence type="ECO:0000313" key="3">
    <source>
        <dbReference type="Proteomes" id="UP001596298"/>
    </source>
</evidence>
<feature type="region of interest" description="Disordered" evidence="1">
    <location>
        <begin position="317"/>
        <end position="380"/>
    </location>
</feature>
<gene>
    <name evidence="2" type="ORF">ACFQDH_10985</name>
</gene>
<proteinExistence type="predicted"/>
<comment type="caution">
    <text evidence="2">The sequence shown here is derived from an EMBL/GenBank/DDBJ whole genome shotgun (WGS) entry which is preliminary data.</text>
</comment>
<accession>A0ABW2AG19</accession>
<keyword evidence="3" id="KW-1185">Reference proteome</keyword>
<reference evidence="3" key="1">
    <citation type="journal article" date="2019" name="Int. J. Syst. Evol. Microbiol.">
        <title>The Global Catalogue of Microorganisms (GCM) 10K type strain sequencing project: providing services to taxonomists for standard genome sequencing and annotation.</title>
        <authorList>
            <consortium name="The Broad Institute Genomics Platform"/>
            <consortium name="The Broad Institute Genome Sequencing Center for Infectious Disease"/>
            <person name="Wu L."/>
            <person name="Ma J."/>
        </authorList>
    </citation>
    <scope>NUCLEOTIDE SEQUENCE [LARGE SCALE GENOMIC DNA]</scope>
    <source>
        <strain evidence="3">CCUG 58127</strain>
    </source>
</reference>
<organism evidence="2 3">
    <name type="scientific">Flexivirga alba</name>
    <dbReference type="NCBI Taxonomy" id="702742"/>
    <lineage>
        <taxon>Bacteria</taxon>
        <taxon>Bacillati</taxon>
        <taxon>Actinomycetota</taxon>
        <taxon>Actinomycetes</taxon>
        <taxon>Micrococcales</taxon>
        <taxon>Dermacoccaceae</taxon>
        <taxon>Flexivirga</taxon>
    </lineage>
</organism>
<dbReference type="EMBL" id="JBHSWH010000001">
    <property type="protein sequence ID" value="MFC6705777.1"/>
    <property type="molecule type" value="Genomic_DNA"/>
</dbReference>
<protein>
    <recommendedName>
        <fullName evidence="4">DUF4192 family protein</fullName>
    </recommendedName>
</protein>
<sequence length="380" mass="39307">MTLLHVRTHHLHRRSIGGDSGGSGSADLELAAALARADLPEPNGVWFIDRIDVRSCGRADLGARSTADLIARQIARQVRAVLDDAPGQDGVRWFPDRAAYLAQWLVDLSTGHAADRWEYAQFGTAGVSAALRERADAEPATVLAALHSLPAAELDRMIGLLTPADASAIVHAVATGTGSADRAALARAVALLGRAGRLPRDTQRATAVVLLHPDTGGDHPGPVDAAAARGLVLLYAALRDGDPARRDALVSATRTADARTLAALGHAELAAALASWSRGDRAAAVRALTPDRAADAAPGPDRTLLGGMFLLLPLLQELPGPTPPPAGPTRRAPTRRRWPALSPAARRSASERTCSPTPGCGSHSVCRPIPGTGSSTGAGG</sequence>